<accession>A0A1X2IGX2</accession>
<dbReference type="EMBL" id="MCGE01000011">
    <property type="protein sequence ID" value="ORZ16317.1"/>
    <property type="molecule type" value="Genomic_DNA"/>
</dbReference>
<feature type="region of interest" description="Disordered" evidence="1">
    <location>
        <begin position="280"/>
        <end position="306"/>
    </location>
</feature>
<protein>
    <submittedName>
        <fullName evidence="2">Uncharacterized protein</fullName>
    </submittedName>
</protein>
<sequence length="306" mass="34888">MHKDLQESFGGYTINMLEQYLDNHYDIHEDYEFSMTLCNKVARIMKDAVSGKLDRDDAAMGLLGLKSEANNQEFRIIKSMKFMIELLPQHRPSEEPNEMTLCSRYLNAFLLPLFDDPKNGTLFQWDDSINPEVGATSATISRRRPDNIITVMNGEAFDYSRGYGEVKCHTQAKNKASIAKDLVQLGVFAKNCIDVHNMKAVLTFQAIGRKVTFFITKLMGDGVYTMYEIGEFNTPGSLQETLQLLGYFDNLHLLLHAYDKHCVRLDTEDAQKLKEMKRATLPTPDRDAITKTTTNNKRRSISKHPA</sequence>
<evidence type="ECO:0000313" key="2">
    <source>
        <dbReference type="EMBL" id="ORZ16317.1"/>
    </source>
</evidence>
<reference evidence="2 3" key="1">
    <citation type="submission" date="2016-07" db="EMBL/GenBank/DDBJ databases">
        <title>Pervasive Adenine N6-methylation of Active Genes in Fungi.</title>
        <authorList>
            <consortium name="DOE Joint Genome Institute"/>
            <person name="Mondo S.J."/>
            <person name="Dannebaum R.O."/>
            <person name="Kuo R.C."/>
            <person name="Labutti K."/>
            <person name="Haridas S."/>
            <person name="Kuo A."/>
            <person name="Salamov A."/>
            <person name="Ahrendt S.R."/>
            <person name="Lipzen A."/>
            <person name="Sullivan W."/>
            <person name="Andreopoulos W.B."/>
            <person name="Clum A."/>
            <person name="Lindquist E."/>
            <person name="Daum C."/>
            <person name="Ramamoorthy G.K."/>
            <person name="Gryganskyi A."/>
            <person name="Culley D."/>
            <person name="Magnuson J.K."/>
            <person name="James T.Y."/>
            <person name="O'Malley M.A."/>
            <person name="Stajich J.E."/>
            <person name="Spatafora J.W."/>
            <person name="Visel A."/>
            <person name="Grigoriev I.V."/>
        </authorList>
    </citation>
    <scope>NUCLEOTIDE SEQUENCE [LARGE SCALE GENOMIC DNA]</scope>
    <source>
        <strain evidence="2 3">NRRL 1336</strain>
    </source>
</reference>
<dbReference type="OrthoDB" id="2209230at2759"/>
<comment type="caution">
    <text evidence="2">The sequence shown here is derived from an EMBL/GenBank/DDBJ whole genome shotgun (WGS) entry which is preliminary data.</text>
</comment>
<evidence type="ECO:0000313" key="3">
    <source>
        <dbReference type="Proteomes" id="UP000193560"/>
    </source>
</evidence>
<proteinExistence type="predicted"/>
<feature type="compositionally biased region" description="Basic and acidic residues" evidence="1">
    <location>
        <begin position="280"/>
        <end position="289"/>
    </location>
</feature>
<evidence type="ECO:0000256" key="1">
    <source>
        <dbReference type="SAM" id="MobiDB-lite"/>
    </source>
</evidence>
<name>A0A1X2IGX2_9FUNG</name>
<dbReference type="AlphaFoldDB" id="A0A1X2IGX2"/>
<gene>
    <name evidence="2" type="ORF">BCR42DRAFT_33741</name>
</gene>
<keyword evidence="3" id="KW-1185">Reference proteome</keyword>
<dbReference type="STRING" id="90262.A0A1X2IGX2"/>
<organism evidence="2 3">
    <name type="scientific">Absidia repens</name>
    <dbReference type="NCBI Taxonomy" id="90262"/>
    <lineage>
        <taxon>Eukaryota</taxon>
        <taxon>Fungi</taxon>
        <taxon>Fungi incertae sedis</taxon>
        <taxon>Mucoromycota</taxon>
        <taxon>Mucoromycotina</taxon>
        <taxon>Mucoromycetes</taxon>
        <taxon>Mucorales</taxon>
        <taxon>Cunninghamellaceae</taxon>
        <taxon>Absidia</taxon>
    </lineage>
</organism>
<dbReference type="Proteomes" id="UP000193560">
    <property type="component" value="Unassembled WGS sequence"/>
</dbReference>
<feature type="compositionally biased region" description="Basic residues" evidence="1">
    <location>
        <begin position="296"/>
        <end position="306"/>
    </location>
</feature>